<name>A0A4Y4DRD3_GLUUR</name>
<evidence type="ECO:0000256" key="4">
    <source>
        <dbReference type="ARBA" id="ARBA00022777"/>
    </source>
</evidence>
<evidence type="ECO:0000256" key="2">
    <source>
        <dbReference type="ARBA" id="ARBA00022679"/>
    </source>
</evidence>
<comment type="caution">
    <text evidence="10">The sequence shown here is derived from an EMBL/GenBank/DDBJ whole genome shotgun (WGS) entry which is preliminary data.</text>
</comment>
<dbReference type="Pfam" id="PF01636">
    <property type="entry name" value="APH"/>
    <property type="match status" value="1"/>
</dbReference>
<reference evidence="10 11" key="1">
    <citation type="submission" date="2019-06" db="EMBL/GenBank/DDBJ databases">
        <title>Whole genome shotgun sequence of Glutamicibacter uratoxydans NBRC 15515.</title>
        <authorList>
            <person name="Hosoyama A."/>
            <person name="Uohara A."/>
            <person name="Ohji S."/>
            <person name="Ichikawa N."/>
        </authorList>
    </citation>
    <scope>NUCLEOTIDE SEQUENCE [LARGE SCALE GENOMIC DNA]</scope>
    <source>
        <strain evidence="10 11">NBRC 15515</strain>
    </source>
</reference>
<dbReference type="AlphaFoldDB" id="A0A4Y4DRD3"/>
<dbReference type="Proteomes" id="UP000316612">
    <property type="component" value="Unassembled WGS sequence"/>
</dbReference>
<dbReference type="GO" id="GO:0005524">
    <property type="term" value="F:ATP binding"/>
    <property type="evidence" value="ECO:0007669"/>
    <property type="project" value="UniProtKB-KW"/>
</dbReference>
<gene>
    <name evidence="10" type="ORF">AUR04nite_34340</name>
</gene>
<evidence type="ECO:0000256" key="8">
    <source>
        <dbReference type="PIRSR" id="PIRSR000706-2"/>
    </source>
</evidence>
<evidence type="ECO:0000256" key="3">
    <source>
        <dbReference type="ARBA" id="ARBA00022741"/>
    </source>
</evidence>
<comment type="similarity">
    <text evidence="1">Belongs to the aminoglycoside phosphotransferase family.</text>
</comment>
<dbReference type="PIRSF" id="PIRSF000706">
    <property type="entry name" value="Kanamycin_kin"/>
    <property type="match status" value="1"/>
</dbReference>
<proteinExistence type="inferred from homology"/>
<feature type="binding site" evidence="8">
    <location>
        <position position="174"/>
    </location>
    <ligand>
        <name>Mg(2+)</name>
        <dbReference type="ChEBI" id="CHEBI:18420"/>
    </ligand>
</feature>
<dbReference type="GO" id="GO:0046677">
    <property type="term" value="P:response to antibiotic"/>
    <property type="evidence" value="ECO:0007669"/>
    <property type="project" value="UniProtKB-KW"/>
</dbReference>
<evidence type="ECO:0000256" key="1">
    <source>
        <dbReference type="ARBA" id="ARBA00006219"/>
    </source>
</evidence>
<organism evidence="10 11">
    <name type="scientific">Glutamicibacter uratoxydans</name>
    <name type="common">Arthrobacter uratoxydans</name>
    <dbReference type="NCBI Taxonomy" id="43667"/>
    <lineage>
        <taxon>Bacteria</taxon>
        <taxon>Bacillati</taxon>
        <taxon>Actinomycetota</taxon>
        <taxon>Actinomycetes</taxon>
        <taxon>Micrococcales</taxon>
        <taxon>Micrococcaceae</taxon>
        <taxon>Glutamicibacter</taxon>
    </lineage>
</organism>
<dbReference type="GO" id="GO:0016301">
    <property type="term" value="F:kinase activity"/>
    <property type="evidence" value="ECO:0007669"/>
    <property type="project" value="UniProtKB-KW"/>
</dbReference>
<keyword evidence="3" id="KW-0547">Nucleotide-binding</keyword>
<keyword evidence="8" id="KW-0479">Metal-binding</keyword>
<keyword evidence="6" id="KW-0046">Antibiotic resistance</keyword>
<dbReference type="SUPFAM" id="SSF56112">
    <property type="entry name" value="Protein kinase-like (PK-like)"/>
    <property type="match status" value="1"/>
</dbReference>
<evidence type="ECO:0000256" key="6">
    <source>
        <dbReference type="ARBA" id="ARBA00023251"/>
    </source>
</evidence>
<feature type="active site" description="Proton acceptor" evidence="7">
    <location>
        <position position="169"/>
    </location>
</feature>
<dbReference type="InterPro" id="IPR011009">
    <property type="entry name" value="Kinase-like_dom_sf"/>
</dbReference>
<keyword evidence="4" id="KW-0418">Kinase</keyword>
<keyword evidence="8" id="KW-0460">Magnesium</keyword>
<keyword evidence="11" id="KW-1185">Reference proteome</keyword>
<evidence type="ECO:0000256" key="7">
    <source>
        <dbReference type="PIRSR" id="PIRSR000706-1"/>
    </source>
</evidence>
<feature type="domain" description="Aminoglycoside phosphotransferase" evidence="9">
    <location>
        <begin position="58"/>
        <end position="208"/>
    </location>
</feature>
<dbReference type="EMBL" id="BJNY01000031">
    <property type="protein sequence ID" value="GED07902.1"/>
    <property type="molecule type" value="Genomic_DNA"/>
</dbReference>
<dbReference type="Gene3D" id="3.90.1200.10">
    <property type="match status" value="1"/>
</dbReference>
<dbReference type="InterPro" id="IPR002575">
    <property type="entry name" value="Aminoglycoside_PTrfase"/>
</dbReference>
<keyword evidence="5" id="KW-0067">ATP-binding</keyword>
<evidence type="ECO:0000259" key="9">
    <source>
        <dbReference type="Pfam" id="PF01636"/>
    </source>
</evidence>
<evidence type="ECO:0000313" key="11">
    <source>
        <dbReference type="Proteomes" id="UP000316612"/>
    </source>
</evidence>
<feature type="binding site" evidence="8">
    <location>
        <position position="188"/>
    </location>
    <ligand>
        <name>Mg(2+)</name>
        <dbReference type="ChEBI" id="CHEBI:18420"/>
    </ligand>
</feature>
<dbReference type="GO" id="GO:0016773">
    <property type="term" value="F:phosphotransferase activity, alcohol group as acceptor"/>
    <property type="evidence" value="ECO:0007669"/>
    <property type="project" value="InterPro"/>
</dbReference>
<dbReference type="InterPro" id="IPR024165">
    <property type="entry name" value="Kan/Strep_kinase"/>
</dbReference>
<protein>
    <submittedName>
        <fullName evidence="10">Putative phosphotransferase</fullName>
    </submittedName>
</protein>
<accession>A0A4Y4DRD3</accession>
<dbReference type="Gene3D" id="3.30.200.20">
    <property type="entry name" value="Phosphorylase Kinase, domain 1"/>
    <property type="match status" value="1"/>
</dbReference>
<dbReference type="GO" id="GO:0046872">
    <property type="term" value="F:metal ion binding"/>
    <property type="evidence" value="ECO:0007669"/>
    <property type="project" value="UniProtKB-KW"/>
</dbReference>
<sequence length="243" mass="27253">MPRQVQAAAGNDKIIPVWSNQLGGLTFKLVGDSSVRFAKFSPLHSAKPDTKALDLQELDMRHEVERLEWASRYVRVPQVLGFDEFDDGQLLVTAALPGVSLVTEFGREHPEEAARVLGAGLRELHAKLPVQQCPFEWSLASRTAQLPHEVRERFLAEARDEDLVVCHGDPCAPNTLFNESFQLVGHVDLGTMGVGDRWADLSVAALSTIWNFGYGYEHCVYEGYGIDPDEQKIDFYRRLWDAT</sequence>
<evidence type="ECO:0000313" key="10">
    <source>
        <dbReference type="EMBL" id="GED07902.1"/>
    </source>
</evidence>
<dbReference type="CDD" id="cd05150">
    <property type="entry name" value="APH"/>
    <property type="match status" value="1"/>
</dbReference>
<evidence type="ECO:0000256" key="5">
    <source>
        <dbReference type="ARBA" id="ARBA00022840"/>
    </source>
</evidence>
<keyword evidence="2 10" id="KW-0808">Transferase</keyword>